<organism evidence="1 2">
    <name type="scientific">Corynebacterium pseudopelargi</name>
    <dbReference type="NCBI Taxonomy" id="2080757"/>
    <lineage>
        <taxon>Bacteria</taxon>
        <taxon>Bacillati</taxon>
        <taxon>Actinomycetota</taxon>
        <taxon>Actinomycetes</taxon>
        <taxon>Mycobacteriales</taxon>
        <taxon>Corynebacteriaceae</taxon>
        <taxon>Corynebacterium</taxon>
    </lineage>
</organism>
<name>A0A3G6IWY7_9CORY</name>
<evidence type="ECO:0000313" key="2">
    <source>
        <dbReference type="Proteomes" id="UP000271426"/>
    </source>
</evidence>
<dbReference type="OrthoDB" id="4396291at2"/>
<sequence>MAKVRNPWSDLFQLDGSKDADWHKREAFYSQSDAEALDAFHADLPEGSTARADLSVPPEPFAGNIYSATVIMLASHPTVLANGEALANETWQKAYRKNLNSGGLKGGFYYAKSLDTLELPGAQPLLGVRRVEEEESESGKTQRAQGGMLSPLLNDLAQRMGEEGFNHASDQVREEIAAKLYKNFMLINLFPYAVDYSREAFAHQDGQWLPSQRYQQALVKLGLKRAKQEKHPPLVIVSRRQQEWYEMVPKLQHKFGKKPKSLTLMQHPGLVLSQSALDSVNGRGAYKQVLKRLRA</sequence>
<protein>
    <submittedName>
        <fullName evidence="1">Uncharacterized protein</fullName>
    </submittedName>
</protein>
<accession>A0A3G6IWY7</accession>
<dbReference type="Proteomes" id="UP000271426">
    <property type="component" value="Chromosome"/>
</dbReference>
<dbReference type="RefSeq" id="WP_123959638.1">
    <property type="nucleotide sequence ID" value="NZ_CP033898.1"/>
</dbReference>
<reference evidence="1 2" key="1">
    <citation type="submission" date="2018-11" db="EMBL/GenBank/DDBJ databases">
        <authorList>
            <person name="Kleinhagauer T."/>
            <person name="Glaeser S.P."/>
            <person name="Spergser J."/>
            <person name="Ruckert C."/>
            <person name="Kaempfer P."/>
            <person name="Busse H.-J."/>
        </authorList>
    </citation>
    <scope>NUCLEOTIDE SEQUENCE [LARGE SCALE GENOMIC DNA]</scope>
    <source>
        <strain evidence="1 2">812CH</strain>
    </source>
</reference>
<dbReference type="AlphaFoldDB" id="A0A3G6IWY7"/>
<dbReference type="KEGG" id="cpso:CPPEL_02420"/>
<evidence type="ECO:0000313" key="1">
    <source>
        <dbReference type="EMBL" id="AZA08620.1"/>
    </source>
</evidence>
<proteinExistence type="predicted"/>
<gene>
    <name evidence="1" type="ORF">CPPEL_02420</name>
</gene>
<keyword evidence="2" id="KW-1185">Reference proteome</keyword>
<dbReference type="EMBL" id="CP033898">
    <property type="protein sequence ID" value="AZA08620.1"/>
    <property type="molecule type" value="Genomic_DNA"/>
</dbReference>